<dbReference type="AlphaFoldDB" id="A0A371EXF5"/>
<evidence type="ECO:0000313" key="1">
    <source>
        <dbReference type="EMBL" id="RDX70701.1"/>
    </source>
</evidence>
<evidence type="ECO:0008006" key="3">
    <source>
        <dbReference type="Google" id="ProtNLM"/>
    </source>
</evidence>
<gene>
    <name evidence="1" type="ORF">CR513_50031</name>
</gene>
<organism evidence="1 2">
    <name type="scientific">Mucuna pruriens</name>
    <name type="common">Velvet bean</name>
    <name type="synonym">Dolichos pruriens</name>
    <dbReference type="NCBI Taxonomy" id="157652"/>
    <lineage>
        <taxon>Eukaryota</taxon>
        <taxon>Viridiplantae</taxon>
        <taxon>Streptophyta</taxon>
        <taxon>Embryophyta</taxon>
        <taxon>Tracheophyta</taxon>
        <taxon>Spermatophyta</taxon>
        <taxon>Magnoliopsida</taxon>
        <taxon>eudicotyledons</taxon>
        <taxon>Gunneridae</taxon>
        <taxon>Pentapetalae</taxon>
        <taxon>rosids</taxon>
        <taxon>fabids</taxon>
        <taxon>Fabales</taxon>
        <taxon>Fabaceae</taxon>
        <taxon>Papilionoideae</taxon>
        <taxon>50 kb inversion clade</taxon>
        <taxon>NPAAA clade</taxon>
        <taxon>indigoferoid/millettioid clade</taxon>
        <taxon>Phaseoleae</taxon>
        <taxon>Mucuna</taxon>
    </lineage>
</organism>
<reference evidence="1" key="1">
    <citation type="submission" date="2018-05" db="EMBL/GenBank/DDBJ databases">
        <title>Draft genome of Mucuna pruriens seed.</title>
        <authorList>
            <person name="Nnadi N.E."/>
            <person name="Vos R."/>
            <person name="Hasami M.H."/>
            <person name="Devisetty U.K."/>
            <person name="Aguiy J.C."/>
        </authorList>
    </citation>
    <scope>NUCLEOTIDE SEQUENCE [LARGE SCALE GENOMIC DNA]</scope>
    <source>
        <strain evidence="1">JCA_2017</strain>
    </source>
</reference>
<dbReference type="OrthoDB" id="414945at2759"/>
<name>A0A371EXF5_MUCPR</name>
<dbReference type="Proteomes" id="UP000257109">
    <property type="component" value="Unassembled WGS sequence"/>
</dbReference>
<dbReference type="EMBL" id="QJKJ01011601">
    <property type="protein sequence ID" value="RDX70701.1"/>
    <property type="molecule type" value="Genomic_DNA"/>
</dbReference>
<feature type="non-terminal residue" evidence="1">
    <location>
        <position position="1"/>
    </location>
</feature>
<accession>A0A371EXF5</accession>
<evidence type="ECO:0000313" key="2">
    <source>
        <dbReference type="Proteomes" id="UP000257109"/>
    </source>
</evidence>
<proteinExistence type="predicted"/>
<protein>
    <recommendedName>
        <fullName evidence="3">Copia protein</fullName>
    </recommendedName>
</protein>
<sequence length="178" mass="20179">MILVRKPEAGSTILTKFGRTRPNIAYSVSVIIQFMHNSENLISKLHIGFCRAVPGKEFCSKGIISWPQKLIQTLTMQIPWWIEDQPLNIVLPQGGFSNTEEQKAEHDLRIELKGPIKLYCDNKSAINIAYNPLQQDRMYVICSINTTTGRCSHKKGLNSSTFHDLIIKLGMEDIYSSI</sequence>
<keyword evidence="2" id="KW-1185">Reference proteome</keyword>
<comment type="caution">
    <text evidence="1">The sequence shown here is derived from an EMBL/GenBank/DDBJ whole genome shotgun (WGS) entry which is preliminary data.</text>
</comment>